<dbReference type="EMBL" id="BMIQ01000004">
    <property type="protein sequence ID" value="GGE09369.1"/>
    <property type="molecule type" value="Genomic_DNA"/>
</dbReference>
<proteinExistence type="predicted"/>
<dbReference type="Proteomes" id="UP000644699">
    <property type="component" value="Unassembled WGS sequence"/>
</dbReference>
<feature type="region of interest" description="Disordered" evidence="1">
    <location>
        <begin position="34"/>
        <end position="62"/>
    </location>
</feature>
<sequence length="62" mass="6671">MLFMAIMETAERDPKALPPLDICQLLKAQASVAATSNSKRRSFEEDAAEKPAAPPRRAKSGG</sequence>
<dbReference type="AlphaFoldDB" id="A0A917E6J4"/>
<dbReference type="RefSeq" id="WP_188909929.1">
    <property type="nucleotide sequence ID" value="NZ_BMIQ01000004.1"/>
</dbReference>
<keyword evidence="3" id="KW-1185">Reference proteome</keyword>
<gene>
    <name evidence="2" type="ORF">GCM10011390_30570</name>
</gene>
<reference evidence="2" key="1">
    <citation type="journal article" date="2014" name="Int. J. Syst. Evol. Microbiol.">
        <title>Complete genome sequence of Corynebacterium casei LMG S-19264T (=DSM 44701T), isolated from a smear-ripened cheese.</title>
        <authorList>
            <consortium name="US DOE Joint Genome Institute (JGI-PGF)"/>
            <person name="Walter F."/>
            <person name="Albersmeier A."/>
            <person name="Kalinowski J."/>
            <person name="Ruckert C."/>
        </authorList>
    </citation>
    <scope>NUCLEOTIDE SEQUENCE</scope>
    <source>
        <strain evidence="2">CGMCC 1.15367</strain>
    </source>
</reference>
<evidence type="ECO:0000256" key="1">
    <source>
        <dbReference type="SAM" id="MobiDB-lite"/>
    </source>
</evidence>
<protein>
    <submittedName>
        <fullName evidence="2">Uncharacterized protein</fullName>
    </submittedName>
</protein>
<evidence type="ECO:0000313" key="2">
    <source>
        <dbReference type="EMBL" id="GGE09369.1"/>
    </source>
</evidence>
<accession>A0A917E6J4</accession>
<comment type="caution">
    <text evidence="2">The sequence shown here is derived from an EMBL/GenBank/DDBJ whole genome shotgun (WGS) entry which is preliminary data.</text>
</comment>
<organism evidence="2 3">
    <name type="scientific">Aureimonas endophytica</name>
    <dbReference type="NCBI Taxonomy" id="2027858"/>
    <lineage>
        <taxon>Bacteria</taxon>
        <taxon>Pseudomonadati</taxon>
        <taxon>Pseudomonadota</taxon>
        <taxon>Alphaproteobacteria</taxon>
        <taxon>Hyphomicrobiales</taxon>
        <taxon>Aurantimonadaceae</taxon>
        <taxon>Aureimonas</taxon>
    </lineage>
</organism>
<evidence type="ECO:0000313" key="3">
    <source>
        <dbReference type="Proteomes" id="UP000644699"/>
    </source>
</evidence>
<name>A0A917E6J4_9HYPH</name>
<reference evidence="2" key="2">
    <citation type="submission" date="2020-09" db="EMBL/GenBank/DDBJ databases">
        <authorList>
            <person name="Sun Q."/>
            <person name="Zhou Y."/>
        </authorList>
    </citation>
    <scope>NUCLEOTIDE SEQUENCE</scope>
    <source>
        <strain evidence="2">CGMCC 1.15367</strain>
    </source>
</reference>